<gene>
    <name evidence="1" type="ORF">BC335_0114</name>
</gene>
<proteinExistence type="predicted"/>
<dbReference type="Proteomes" id="UP000267794">
    <property type="component" value="Chromosome"/>
</dbReference>
<sequence>MSRKSMYSFKQKKWAVEQYLSENMSAVEIARRLNMPGKYGRDQVTVWVHQYQSNQDAFLSNAKHNAHYSKEFKEKVVQEYLNGNSSLFSLANKYGIRSRNTVFR</sequence>
<dbReference type="GO" id="GO:0043565">
    <property type="term" value="F:sequence-specific DNA binding"/>
    <property type="evidence" value="ECO:0007669"/>
    <property type="project" value="InterPro"/>
</dbReference>
<protein>
    <submittedName>
        <fullName evidence="1">Transposase</fullName>
    </submittedName>
</protein>
<dbReference type="InterPro" id="IPR010921">
    <property type="entry name" value="Trp_repressor/repl_initiator"/>
</dbReference>
<dbReference type="RefSeq" id="WP_120357059.1">
    <property type="nucleotide sequence ID" value="NZ_CP017982.1"/>
</dbReference>
<evidence type="ECO:0000313" key="2">
    <source>
        <dbReference type="Proteomes" id="UP000267794"/>
    </source>
</evidence>
<name>A0A386RBZ9_LACHE</name>
<reference evidence="1 2" key="1">
    <citation type="submission" date="2016-10" db="EMBL/GenBank/DDBJ databases">
        <title>Complete genomic sequencing of Lactobacillus helveticus LH99 and comparative genome analysis.</title>
        <authorList>
            <person name="Li N."/>
            <person name="You C."/>
            <person name="Liu Z."/>
        </authorList>
    </citation>
    <scope>NUCLEOTIDE SEQUENCE [LARGE SCALE GENOMIC DNA]</scope>
    <source>
        <strain evidence="1 2">LH99</strain>
    </source>
</reference>
<dbReference type="SUPFAM" id="SSF48295">
    <property type="entry name" value="TrpR-like"/>
    <property type="match status" value="2"/>
</dbReference>
<dbReference type="AlphaFoldDB" id="A0A386RBZ9"/>
<dbReference type="EMBL" id="CP017982">
    <property type="protein sequence ID" value="AYE60664.1"/>
    <property type="molecule type" value="Genomic_DNA"/>
</dbReference>
<organism evidence="1 2">
    <name type="scientific">Lactobacillus helveticus</name>
    <name type="common">Lactobacillus suntoryeus</name>
    <dbReference type="NCBI Taxonomy" id="1587"/>
    <lineage>
        <taxon>Bacteria</taxon>
        <taxon>Bacillati</taxon>
        <taxon>Bacillota</taxon>
        <taxon>Bacilli</taxon>
        <taxon>Lactobacillales</taxon>
        <taxon>Lactobacillaceae</taxon>
        <taxon>Lactobacillus</taxon>
    </lineage>
</organism>
<accession>A0A386RBZ9</accession>
<evidence type="ECO:0000313" key="1">
    <source>
        <dbReference type="EMBL" id="AYE60664.1"/>
    </source>
</evidence>